<evidence type="ECO:0000313" key="4">
    <source>
        <dbReference type="Proteomes" id="UP001556040"/>
    </source>
</evidence>
<gene>
    <name evidence="3" type="ORF">AB1471_12850</name>
</gene>
<dbReference type="RefSeq" id="WP_367780176.1">
    <property type="nucleotide sequence ID" value="NZ_JBFMIA010000013.1"/>
</dbReference>
<evidence type="ECO:0000256" key="2">
    <source>
        <dbReference type="ARBA" id="ARBA00022840"/>
    </source>
</evidence>
<evidence type="ECO:0000313" key="3">
    <source>
        <dbReference type="EMBL" id="MEW9502679.1"/>
    </source>
</evidence>
<dbReference type="PANTHER" id="PTHR42961:SF2">
    <property type="entry name" value="IRON-SULFUR PROTEIN NUBPL"/>
    <property type="match status" value="1"/>
</dbReference>
<dbReference type="InterPro" id="IPR044304">
    <property type="entry name" value="NUBPL-like"/>
</dbReference>
<dbReference type="InterPro" id="IPR033756">
    <property type="entry name" value="YlxH/NBP35"/>
</dbReference>
<organism evidence="3 4">
    <name type="scientific">Jeotgalibacillus marinus</name>
    <dbReference type="NCBI Taxonomy" id="86667"/>
    <lineage>
        <taxon>Bacteria</taxon>
        <taxon>Bacillati</taxon>
        <taxon>Bacillota</taxon>
        <taxon>Bacilli</taxon>
        <taxon>Bacillales</taxon>
        <taxon>Caryophanaceae</taxon>
        <taxon>Jeotgalibacillus</taxon>
    </lineage>
</organism>
<name>A0ABV3Q5R9_9BACL</name>
<dbReference type="InterPro" id="IPR027417">
    <property type="entry name" value="P-loop_NTPase"/>
</dbReference>
<evidence type="ECO:0000256" key="1">
    <source>
        <dbReference type="ARBA" id="ARBA00022741"/>
    </source>
</evidence>
<reference evidence="3 4" key="1">
    <citation type="journal article" date="1979" name="Int. J. Syst. Evol. Microbiol.">
        <title>Bacillus globisporus subsp. marinus subsp. nov.</title>
        <authorList>
            <person name="Liu H."/>
        </authorList>
    </citation>
    <scope>NUCLEOTIDE SEQUENCE [LARGE SCALE GENOMIC DNA]</scope>
    <source>
        <strain evidence="3 4">DSM 1297</strain>
    </source>
</reference>
<dbReference type="SUPFAM" id="SSF52540">
    <property type="entry name" value="P-loop containing nucleoside triphosphate hydrolases"/>
    <property type="match status" value="1"/>
</dbReference>
<dbReference type="EMBL" id="JBFMIA010000013">
    <property type="protein sequence ID" value="MEW9502679.1"/>
    <property type="molecule type" value="Genomic_DNA"/>
</dbReference>
<keyword evidence="2" id="KW-0067">ATP-binding</keyword>
<accession>A0ABV3Q5R9</accession>
<protein>
    <submittedName>
        <fullName evidence="3">P-loop NTPase</fullName>
    </submittedName>
</protein>
<keyword evidence="1" id="KW-0547">Nucleotide-binding</keyword>
<proteinExistence type="predicted"/>
<dbReference type="Pfam" id="PF10609">
    <property type="entry name" value="ParA"/>
    <property type="match status" value="1"/>
</dbReference>
<comment type="caution">
    <text evidence="3">The sequence shown here is derived from an EMBL/GenBank/DDBJ whole genome shotgun (WGS) entry which is preliminary data.</text>
</comment>
<dbReference type="Proteomes" id="UP001556040">
    <property type="component" value="Unassembled WGS sequence"/>
</dbReference>
<dbReference type="Gene3D" id="3.40.50.300">
    <property type="entry name" value="P-loop containing nucleotide triphosphate hydrolases"/>
    <property type="match status" value="1"/>
</dbReference>
<sequence length="153" mass="17296">MVWRGPMLGKMVEHFTKDVIFGEIDYMILDLLPRTGDIALDIHHHISTCKEIIVTPPHPTAAHVAERAGVMAQKANHDIVVIVENISYFTAPESCKNALPFHSGWRSKISLVRNGNDRTASNRTFNKREQAAIYREDSLLYAKSRSIINEISQ</sequence>
<keyword evidence="4" id="KW-1185">Reference proteome</keyword>
<dbReference type="PANTHER" id="PTHR42961">
    <property type="entry name" value="IRON-SULFUR PROTEIN NUBPL"/>
    <property type="match status" value="1"/>
</dbReference>